<keyword evidence="2" id="KW-1185">Reference proteome</keyword>
<reference evidence="1" key="2">
    <citation type="submission" date="2021-08" db="EMBL/GenBank/DDBJ databases">
        <authorList>
            <person name="Eriksson T."/>
        </authorList>
    </citation>
    <scope>NUCLEOTIDE SEQUENCE</scope>
    <source>
        <strain evidence="1">Stoneville</strain>
        <tissue evidence="1">Whole head</tissue>
    </source>
</reference>
<dbReference type="Proteomes" id="UP000719412">
    <property type="component" value="Unassembled WGS sequence"/>
</dbReference>
<dbReference type="PANTHER" id="PTHR47890:SF1">
    <property type="entry name" value="LD24308P"/>
    <property type="match status" value="1"/>
</dbReference>
<gene>
    <name evidence="1" type="ORF">GEV33_006586</name>
</gene>
<dbReference type="EMBL" id="JABDTM020021880">
    <property type="protein sequence ID" value="KAH0816205.1"/>
    <property type="molecule type" value="Genomic_DNA"/>
</dbReference>
<evidence type="ECO:0000313" key="2">
    <source>
        <dbReference type="Proteomes" id="UP000719412"/>
    </source>
</evidence>
<reference evidence="1" key="1">
    <citation type="journal article" date="2020" name="J Insects Food Feed">
        <title>The yellow mealworm (Tenebrio molitor) genome: a resource for the emerging insects as food and feed industry.</title>
        <authorList>
            <person name="Eriksson T."/>
            <person name="Andere A."/>
            <person name="Kelstrup H."/>
            <person name="Emery V."/>
            <person name="Picard C."/>
        </authorList>
    </citation>
    <scope>NUCLEOTIDE SEQUENCE</scope>
    <source>
        <strain evidence="1">Stoneville</strain>
        <tissue evidence="1">Whole head</tissue>
    </source>
</reference>
<organism evidence="1 2">
    <name type="scientific">Tenebrio molitor</name>
    <name type="common">Yellow mealworm beetle</name>
    <dbReference type="NCBI Taxonomy" id="7067"/>
    <lineage>
        <taxon>Eukaryota</taxon>
        <taxon>Metazoa</taxon>
        <taxon>Ecdysozoa</taxon>
        <taxon>Arthropoda</taxon>
        <taxon>Hexapoda</taxon>
        <taxon>Insecta</taxon>
        <taxon>Pterygota</taxon>
        <taxon>Neoptera</taxon>
        <taxon>Endopterygota</taxon>
        <taxon>Coleoptera</taxon>
        <taxon>Polyphaga</taxon>
        <taxon>Cucujiformia</taxon>
        <taxon>Tenebrionidae</taxon>
        <taxon>Tenebrio</taxon>
    </lineage>
</organism>
<accession>A0A8J6HCC4</accession>
<dbReference type="InterPro" id="IPR032062">
    <property type="entry name" value="DUF4803"/>
</dbReference>
<name>A0A8J6HCC4_TENMO</name>
<sequence>MDICLSDIVQYHKRYEYVEFKDGRVFGKKKNCERHKISLQDWQVGNYLRCSYRFCLCVEGPRYFSDRYINLREVKANVTANRVVTGLRFVKHNRIIHLQVQEGRLLPEGQIDNATVRWVPVEDYQTIGSGISANADYFRLSWEERSLELNDLMADEGFVVTGNANRMRIKLMTTNVPKGVSFRHDGRLKLEIQTTPFNFTTGQLINPGISSVVKIRKRTYLEMKFRHFGKEVKLDQPDVPTRRTKPSTDRFTDGFVRFTHSDYDKDAAQTTVPFFDAQPVRPAVPVPLSGVGIYHKGARGCGGFVAPRVFAYDSTKYLKSPFFPKK</sequence>
<comment type="caution">
    <text evidence="1">The sequence shown here is derived from an EMBL/GenBank/DDBJ whole genome shotgun (WGS) entry which is preliminary data.</text>
</comment>
<evidence type="ECO:0000313" key="1">
    <source>
        <dbReference type="EMBL" id="KAH0816205.1"/>
    </source>
</evidence>
<protein>
    <submittedName>
        <fullName evidence="1">Uncharacterized protein</fullName>
    </submittedName>
</protein>
<dbReference type="AlphaFoldDB" id="A0A8J6HCC4"/>
<dbReference type="Pfam" id="PF16061">
    <property type="entry name" value="DUF4803"/>
    <property type="match status" value="1"/>
</dbReference>
<dbReference type="PANTHER" id="PTHR47890">
    <property type="entry name" value="LD24308P"/>
    <property type="match status" value="1"/>
</dbReference>
<proteinExistence type="predicted"/>